<name>A0A5B7JE67_PORTR</name>
<dbReference type="EMBL" id="VSRR010105303">
    <property type="protein sequence ID" value="MPC96281.1"/>
    <property type="molecule type" value="Genomic_DNA"/>
</dbReference>
<organism evidence="1 2">
    <name type="scientific">Portunus trituberculatus</name>
    <name type="common">Swimming crab</name>
    <name type="synonym">Neptunus trituberculatus</name>
    <dbReference type="NCBI Taxonomy" id="210409"/>
    <lineage>
        <taxon>Eukaryota</taxon>
        <taxon>Metazoa</taxon>
        <taxon>Ecdysozoa</taxon>
        <taxon>Arthropoda</taxon>
        <taxon>Crustacea</taxon>
        <taxon>Multicrustacea</taxon>
        <taxon>Malacostraca</taxon>
        <taxon>Eumalacostraca</taxon>
        <taxon>Eucarida</taxon>
        <taxon>Decapoda</taxon>
        <taxon>Pleocyemata</taxon>
        <taxon>Brachyura</taxon>
        <taxon>Eubrachyura</taxon>
        <taxon>Portunoidea</taxon>
        <taxon>Portunidae</taxon>
        <taxon>Portuninae</taxon>
        <taxon>Portunus</taxon>
    </lineage>
</organism>
<dbReference type="AlphaFoldDB" id="A0A5B7JE67"/>
<dbReference type="Proteomes" id="UP000324222">
    <property type="component" value="Unassembled WGS sequence"/>
</dbReference>
<comment type="caution">
    <text evidence="1">The sequence shown here is derived from an EMBL/GenBank/DDBJ whole genome shotgun (WGS) entry which is preliminary data.</text>
</comment>
<proteinExistence type="predicted"/>
<evidence type="ECO:0000313" key="2">
    <source>
        <dbReference type="Proteomes" id="UP000324222"/>
    </source>
</evidence>
<evidence type="ECO:0000313" key="1">
    <source>
        <dbReference type="EMBL" id="MPC96281.1"/>
    </source>
</evidence>
<gene>
    <name evidence="1" type="ORF">E2C01_091532</name>
</gene>
<protein>
    <submittedName>
        <fullName evidence="1">Uncharacterized protein</fullName>
    </submittedName>
</protein>
<accession>A0A5B7JE67</accession>
<keyword evidence="2" id="KW-1185">Reference proteome</keyword>
<sequence length="83" mass="9672">MEFASPRGTHQLPHAALHFPFSRGEVSDILPQNFFPALWLHVYWISNSLVWLQGIYRFTQRFTHPPARPPTLPSSARHFSARF</sequence>
<reference evidence="1 2" key="1">
    <citation type="submission" date="2019-05" db="EMBL/GenBank/DDBJ databases">
        <title>Another draft genome of Portunus trituberculatus and its Hox gene families provides insights of decapod evolution.</title>
        <authorList>
            <person name="Jeong J.-H."/>
            <person name="Song I."/>
            <person name="Kim S."/>
            <person name="Choi T."/>
            <person name="Kim D."/>
            <person name="Ryu S."/>
            <person name="Kim W."/>
        </authorList>
    </citation>
    <scope>NUCLEOTIDE SEQUENCE [LARGE SCALE GENOMIC DNA]</scope>
    <source>
        <tissue evidence="1">Muscle</tissue>
    </source>
</reference>